<keyword evidence="11" id="KW-1185">Reference proteome</keyword>
<dbReference type="InterPro" id="IPR012094">
    <property type="entry name" value="tRNA_Ile_lys_synt"/>
</dbReference>
<feature type="domain" description="Lysidine-tRNA(Ile) synthetase C-terminal" evidence="9">
    <location>
        <begin position="391"/>
        <end position="463"/>
    </location>
</feature>
<dbReference type="CDD" id="cd01992">
    <property type="entry name" value="TilS_N"/>
    <property type="match status" value="1"/>
</dbReference>
<feature type="binding site" evidence="8">
    <location>
        <begin position="35"/>
        <end position="40"/>
    </location>
    <ligand>
        <name>ATP</name>
        <dbReference type="ChEBI" id="CHEBI:30616"/>
    </ligand>
</feature>
<proteinExistence type="inferred from homology"/>
<evidence type="ECO:0000256" key="8">
    <source>
        <dbReference type="HAMAP-Rule" id="MF_01161"/>
    </source>
</evidence>
<evidence type="ECO:0000313" key="11">
    <source>
        <dbReference type="Proteomes" id="UP001317705"/>
    </source>
</evidence>
<keyword evidence="6 8" id="KW-0067">ATP-binding</keyword>
<evidence type="ECO:0000259" key="9">
    <source>
        <dbReference type="SMART" id="SM00977"/>
    </source>
</evidence>
<dbReference type="HAMAP" id="MF_01161">
    <property type="entry name" value="tRNA_Ile_lys_synt"/>
    <property type="match status" value="1"/>
</dbReference>
<dbReference type="NCBIfam" id="TIGR02432">
    <property type="entry name" value="lysidine_TilS_N"/>
    <property type="match status" value="1"/>
</dbReference>
<dbReference type="Gene3D" id="3.40.50.620">
    <property type="entry name" value="HUPs"/>
    <property type="match status" value="1"/>
</dbReference>
<evidence type="ECO:0000256" key="4">
    <source>
        <dbReference type="ARBA" id="ARBA00022694"/>
    </source>
</evidence>
<keyword evidence="4 8" id="KW-0819">tRNA processing</keyword>
<comment type="catalytic activity">
    <reaction evidence="7 8">
        <text>cytidine(34) in tRNA(Ile2) + L-lysine + ATP = lysidine(34) in tRNA(Ile2) + AMP + diphosphate + H(+)</text>
        <dbReference type="Rhea" id="RHEA:43744"/>
        <dbReference type="Rhea" id="RHEA-COMP:10625"/>
        <dbReference type="Rhea" id="RHEA-COMP:10670"/>
        <dbReference type="ChEBI" id="CHEBI:15378"/>
        <dbReference type="ChEBI" id="CHEBI:30616"/>
        <dbReference type="ChEBI" id="CHEBI:32551"/>
        <dbReference type="ChEBI" id="CHEBI:33019"/>
        <dbReference type="ChEBI" id="CHEBI:82748"/>
        <dbReference type="ChEBI" id="CHEBI:83665"/>
        <dbReference type="ChEBI" id="CHEBI:456215"/>
        <dbReference type="EC" id="6.3.4.19"/>
    </reaction>
</comment>
<organism evidence="10 11">
    <name type="scientific">Geotalea uraniireducens</name>
    <dbReference type="NCBI Taxonomy" id="351604"/>
    <lineage>
        <taxon>Bacteria</taxon>
        <taxon>Pseudomonadati</taxon>
        <taxon>Thermodesulfobacteriota</taxon>
        <taxon>Desulfuromonadia</taxon>
        <taxon>Geobacterales</taxon>
        <taxon>Geobacteraceae</taxon>
        <taxon>Geotalea</taxon>
    </lineage>
</organism>
<dbReference type="SUPFAM" id="SSF52402">
    <property type="entry name" value="Adenine nucleotide alpha hydrolases-like"/>
    <property type="match status" value="1"/>
</dbReference>
<dbReference type="NCBIfam" id="TIGR02433">
    <property type="entry name" value="lysidine_TilS_C"/>
    <property type="match status" value="1"/>
</dbReference>
<sequence length="473" mass="51310">MAPFTAEANVLGVVRNTVREYGLLQSGDTVLVAVSGGMDSVVLLDVLSRLTEFNLRLIVAHLNHCLRGEDSAGDERFVADLAAVYGVPVVSEAIDVRELCRRERLSLEDGARKARYAFYGRAASRYGASVVALGHHADDQAETVLMRLLRGSGTAGLAAMNPRRGESYIRPLLQLRRAEIAAYFSATGLRCRTDASNADVTFLRNRIRHEVIPYLSHLNPSVVGRLTTTARLLAADEEILCAVTEDAFQRLSKRDDLNRLVLDLGGLRREKVGLRYRVYRRAISLLKGDLTRVAACHIQQIDQLALAGKPNALFFLPGRLAVVREYDRLTFSVDVPDLHFPGELVVAGPGDFSLPGGGVLRVASVAPSVALAGDGGRQRAIVDLAAAPFPWCVRGVRPGDRFRPSGMSGSKKVKDYFIDEKVPVALRSAIPLIFSEGKLILICGYRLSNDALVGVHTHAAVAVEVCGQPAKSP</sequence>
<evidence type="ECO:0000256" key="3">
    <source>
        <dbReference type="ARBA" id="ARBA00022598"/>
    </source>
</evidence>
<evidence type="ECO:0000256" key="2">
    <source>
        <dbReference type="ARBA" id="ARBA00022490"/>
    </source>
</evidence>
<comment type="similarity">
    <text evidence="8">Belongs to the tRNA(Ile)-lysidine synthase family.</text>
</comment>
<comment type="function">
    <text evidence="8">Ligates lysine onto the cytidine present at position 34 of the AUA codon-specific tRNA(Ile) that contains the anticodon CAU, in an ATP-dependent manner. Cytidine is converted to lysidine, thus changing the amino acid specificity of the tRNA from methionine to isoleucine.</text>
</comment>
<dbReference type="InterPro" id="IPR012796">
    <property type="entry name" value="Lysidine-tRNA-synth_C"/>
</dbReference>
<comment type="domain">
    <text evidence="8">The N-terminal region contains the highly conserved SGGXDS motif, predicted to be a P-loop motif involved in ATP binding.</text>
</comment>
<evidence type="ECO:0000256" key="1">
    <source>
        <dbReference type="ARBA" id="ARBA00004496"/>
    </source>
</evidence>
<reference evidence="10 11" key="1">
    <citation type="submission" date="2022-12" db="EMBL/GenBank/DDBJ databases">
        <title>Polyphasic characterization of Geotalea uranireducens NIT-SL11 newly isolated from a complex of sewage sludge and microbially reduced graphene oxide.</title>
        <authorList>
            <person name="Xie L."/>
            <person name="Yoshida N."/>
            <person name="Meng L."/>
        </authorList>
    </citation>
    <scope>NUCLEOTIDE SEQUENCE [LARGE SCALE GENOMIC DNA]</scope>
    <source>
        <strain evidence="10 11">NIT-SL11</strain>
    </source>
</reference>
<protein>
    <recommendedName>
        <fullName evidence="8">tRNA(Ile)-lysidine synthase</fullName>
        <ecNumber evidence="8">6.3.4.19</ecNumber>
    </recommendedName>
    <alternativeName>
        <fullName evidence="8">tRNA(Ile)-2-lysyl-cytidine synthase</fullName>
    </alternativeName>
    <alternativeName>
        <fullName evidence="8">tRNA(Ile)-lysidine synthetase</fullName>
    </alternativeName>
</protein>
<comment type="subcellular location">
    <subcellularLocation>
        <location evidence="1 8">Cytoplasm</location>
    </subcellularLocation>
</comment>
<dbReference type="Pfam" id="PF11734">
    <property type="entry name" value="TilS_C"/>
    <property type="match status" value="1"/>
</dbReference>
<keyword evidence="2 8" id="KW-0963">Cytoplasm</keyword>
<dbReference type="InterPro" id="IPR011063">
    <property type="entry name" value="TilS/TtcA_N"/>
</dbReference>
<name>A0ABN6VV53_9BACT</name>
<dbReference type="InterPro" id="IPR012795">
    <property type="entry name" value="tRNA_Ile_lys_synt_N"/>
</dbReference>
<evidence type="ECO:0000256" key="7">
    <source>
        <dbReference type="ARBA" id="ARBA00048539"/>
    </source>
</evidence>
<dbReference type="SUPFAM" id="SSF56037">
    <property type="entry name" value="PheT/TilS domain"/>
    <property type="match status" value="1"/>
</dbReference>
<dbReference type="PANTHER" id="PTHR43033:SF1">
    <property type="entry name" value="TRNA(ILE)-LYSIDINE SYNTHASE-RELATED"/>
    <property type="match status" value="1"/>
</dbReference>
<dbReference type="SUPFAM" id="SSF82829">
    <property type="entry name" value="MesJ substrate recognition domain-like"/>
    <property type="match status" value="1"/>
</dbReference>
<dbReference type="SMART" id="SM00977">
    <property type="entry name" value="TilS_C"/>
    <property type="match status" value="1"/>
</dbReference>
<keyword evidence="5 8" id="KW-0547">Nucleotide-binding</keyword>
<dbReference type="EC" id="6.3.4.19" evidence="8"/>
<dbReference type="PANTHER" id="PTHR43033">
    <property type="entry name" value="TRNA(ILE)-LYSIDINE SYNTHASE-RELATED"/>
    <property type="match status" value="1"/>
</dbReference>
<evidence type="ECO:0000256" key="5">
    <source>
        <dbReference type="ARBA" id="ARBA00022741"/>
    </source>
</evidence>
<accession>A0ABN6VV53</accession>
<evidence type="ECO:0000313" key="10">
    <source>
        <dbReference type="EMBL" id="BDV43387.1"/>
    </source>
</evidence>
<evidence type="ECO:0000256" key="6">
    <source>
        <dbReference type="ARBA" id="ARBA00022840"/>
    </source>
</evidence>
<dbReference type="EMBL" id="AP027151">
    <property type="protein sequence ID" value="BDV43387.1"/>
    <property type="molecule type" value="Genomic_DNA"/>
</dbReference>
<dbReference type="Proteomes" id="UP001317705">
    <property type="component" value="Chromosome"/>
</dbReference>
<keyword evidence="3 8" id="KW-0436">Ligase</keyword>
<dbReference type="Pfam" id="PF01171">
    <property type="entry name" value="ATP_bind_3"/>
    <property type="match status" value="1"/>
</dbReference>
<dbReference type="InterPro" id="IPR014729">
    <property type="entry name" value="Rossmann-like_a/b/a_fold"/>
</dbReference>
<gene>
    <name evidence="8 10" type="primary">tilS</name>
    <name evidence="10" type="ORF">GURASL_23100</name>
</gene>
<dbReference type="Gene3D" id="3.30.465.60">
    <property type="match status" value="1"/>
</dbReference>